<accession>A0AAW1P0V9</accession>
<organism evidence="1 2">
    <name type="scientific">[Myrmecia] bisecta</name>
    <dbReference type="NCBI Taxonomy" id="41462"/>
    <lineage>
        <taxon>Eukaryota</taxon>
        <taxon>Viridiplantae</taxon>
        <taxon>Chlorophyta</taxon>
        <taxon>core chlorophytes</taxon>
        <taxon>Trebouxiophyceae</taxon>
        <taxon>Trebouxiales</taxon>
        <taxon>Trebouxiaceae</taxon>
        <taxon>Myrmecia</taxon>
    </lineage>
</organism>
<comment type="caution">
    <text evidence="1">The sequence shown here is derived from an EMBL/GenBank/DDBJ whole genome shotgun (WGS) entry which is preliminary data.</text>
</comment>
<protein>
    <submittedName>
        <fullName evidence="1">Uncharacterized protein</fullName>
    </submittedName>
</protein>
<evidence type="ECO:0000313" key="1">
    <source>
        <dbReference type="EMBL" id="KAK9803905.1"/>
    </source>
</evidence>
<sequence>MVATPTAGAADLRELLKKCGPRVEKFGCPASMKILAYILFAESFVRAAPCGIKHVESVFSKVVSGTMSLSKHAERWIKACRALKERPGLVLELLKAARSAAGRELLCVDLPLVLRVVEPLFLAKVPLEIQVEAIAHMRTSELQRSWGWDGSVSDIRLGLLRDYFIAGVVTELADSMAFDLAPI</sequence>
<dbReference type="AlphaFoldDB" id="A0AAW1P0V9"/>
<keyword evidence="2" id="KW-1185">Reference proteome</keyword>
<gene>
    <name evidence="1" type="ORF">WJX72_003425</name>
</gene>
<name>A0AAW1P0V9_9CHLO</name>
<reference evidence="1 2" key="1">
    <citation type="journal article" date="2024" name="Nat. Commun.">
        <title>Phylogenomics reveals the evolutionary origins of lichenization in chlorophyte algae.</title>
        <authorList>
            <person name="Puginier C."/>
            <person name="Libourel C."/>
            <person name="Otte J."/>
            <person name="Skaloud P."/>
            <person name="Haon M."/>
            <person name="Grisel S."/>
            <person name="Petersen M."/>
            <person name="Berrin J.G."/>
            <person name="Delaux P.M."/>
            <person name="Dal Grande F."/>
            <person name="Keller J."/>
        </authorList>
    </citation>
    <scope>NUCLEOTIDE SEQUENCE [LARGE SCALE GENOMIC DNA]</scope>
    <source>
        <strain evidence="1 2">SAG 2043</strain>
    </source>
</reference>
<dbReference type="Proteomes" id="UP001489004">
    <property type="component" value="Unassembled WGS sequence"/>
</dbReference>
<proteinExistence type="predicted"/>
<evidence type="ECO:0000313" key="2">
    <source>
        <dbReference type="Proteomes" id="UP001489004"/>
    </source>
</evidence>
<dbReference type="EMBL" id="JALJOR010000019">
    <property type="protein sequence ID" value="KAK9803905.1"/>
    <property type="molecule type" value="Genomic_DNA"/>
</dbReference>